<dbReference type="EMBL" id="GG662749">
    <property type="protein sequence ID" value="EAR92401.2"/>
    <property type="molecule type" value="Genomic_DNA"/>
</dbReference>
<dbReference type="KEGG" id="tet:TTHERM_00084990"/>
<dbReference type="RefSeq" id="XP_001012646.2">
    <property type="nucleotide sequence ID" value="XM_001012646.2"/>
</dbReference>
<dbReference type="Proteomes" id="UP000009168">
    <property type="component" value="Unassembled WGS sequence"/>
</dbReference>
<feature type="coiled-coil region" evidence="1">
    <location>
        <begin position="521"/>
        <end position="588"/>
    </location>
</feature>
<evidence type="ECO:0000256" key="2">
    <source>
        <dbReference type="SAM" id="MobiDB-lite"/>
    </source>
</evidence>
<reference evidence="4" key="1">
    <citation type="journal article" date="2006" name="PLoS Biol.">
        <title>Macronuclear genome sequence of the ciliate Tetrahymena thermophila, a model eukaryote.</title>
        <authorList>
            <person name="Eisen J.A."/>
            <person name="Coyne R.S."/>
            <person name="Wu M."/>
            <person name="Wu D."/>
            <person name="Thiagarajan M."/>
            <person name="Wortman J.R."/>
            <person name="Badger J.H."/>
            <person name="Ren Q."/>
            <person name="Amedeo P."/>
            <person name="Jones K.M."/>
            <person name="Tallon L.J."/>
            <person name="Delcher A.L."/>
            <person name="Salzberg S.L."/>
            <person name="Silva J.C."/>
            <person name="Haas B.J."/>
            <person name="Majoros W.H."/>
            <person name="Farzad M."/>
            <person name="Carlton J.M."/>
            <person name="Smith R.K. Jr."/>
            <person name="Garg J."/>
            <person name="Pearlman R.E."/>
            <person name="Karrer K.M."/>
            <person name="Sun L."/>
            <person name="Manning G."/>
            <person name="Elde N.C."/>
            <person name="Turkewitz A.P."/>
            <person name="Asai D.J."/>
            <person name="Wilkes D.E."/>
            <person name="Wang Y."/>
            <person name="Cai H."/>
            <person name="Collins K."/>
            <person name="Stewart B.A."/>
            <person name="Lee S.R."/>
            <person name="Wilamowska K."/>
            <person name="Weinberg Z."/>
            <person name="Ruzzo W.L."/>
            <person name="Wloga D."/>
            <person name="Gaertig J."/>
            <person name="Frankel J."/>
            <person name="Tsao C.-C."/>
            <person name="Gorovsky M.A."/>
            <person name="Keeling P.J."/>
            <person name="Waller R.F."/>
            <person name="Patron N.J."/>
            <person name="Cherry J.M."/>
            <person name="Stover N.A."/>
            <person name="Krieger C.J."/>
            <person name="del Toro C."/>
            <person name="Ryder H.F."/>
            <person name="Williamson S.C."/>
            <person name="Barbeau R.A."/>
            <person name="Hamilton E.P."/>
            <person name="Orias E."/>
        </authorList>
    </citation>
    <scope>NUCLEOTIDE SEQUENCE [LARGE SCALE GENOMIC DNA]</scope>
    <source>
        <strain evidence="4">SB210</strain>
    </source>
</reference>
<proteinExistence type="predicted"/>
<accession>Q236U9</accession>
<evidence type="ECO:0000313" key="4">
    <source>
        <dbReference type="Proteomes" id="UP000009168"/>
    </source>
</evidence>
<sequence length="1068" mass="123486">MIFSNIPRSPSNQISTSIQNQAGINFQSQVQHTQIPQQNKITPIMSTNKNTLTKEAPKIFTNIQTPYQSGSLHNGQRYSATQINLAATSSIQQNQLSQVNHVFFMSPQPSEKRIHSQEPARNSQNVIKKSNNNNRIFTTPDIQLYQPLSPPLHLQQNIFLDQQQTLNTQEDKNPKPLIQSIVFQPSQKAENLQNNQITNENQNEFQQIYPFKPNYESIIEVGGSQNKGNLYADEKSQNTQQQALQEDQYAALAKKVITEYKLELQKFIDENAEVIIGDQTENQRKLNEIQELIANSKTDVFNKINKFCQEKLEAITYEQTIIQKQIQEFQQTLKVKVEEQYLNQMGKQMNENISKLIETKWNESFSQVQKQIEECQNSFQILDGKQDKAFIEVGQFLTKLKTDIEKVFFEGQAYFKANLDAFGLNLSEKINTADVKSVFIEMNQGFYDQILPNLDSLKVRTDAISGSIKAMEEEQTKKIEQLEQQLSGYLSSLANGVEKLQDTQRRTDQAAVSFQNATSCLQQYKNKLDMLESIVRNLVMTSKNNQYSSEAQMQNKVDKLVEALSKIQENFKLLKEKYEKESAEWKKQINNNSTLNDSKVNSTIANNLSSQSIASFNSQLIQLTNQNKQLLESLRFKEQMIQEQKMLIDNFEKKTQTQSQQLVALIKELKQIKQESKQRQNVIQEANNSMFSSIQSNNGNNHSIADSLQQDIMSNIQVLNPKHQTSQQTPFDFNQLEDYQEEFDDDCDNIDDDDEVYDQELSLNGKCQTEEYQNQREIQSYFKKLRTEQSSHPNQQKTLHKYEQDIFFYPHENQNNDLMIQTCEVNLRDLKTLSGQESYRQNKQSLLQTQQANLFAKKPLAGFRKQLRPRRTVQKRCNTESNIENQLPQAFIKSPTSNTVISINNNCKDPTYSNSSIYNLKTEGSQSTHQTSNKQLTSQTIIQQNSQNCFSQPLKNINTTSYNQIPKLESSNHTSQQFQTQSNSQSLNSSCAVNDLVHLIKRRLLYNNTLKEQKEQKLKVKIEENRKLKDDYGKFIYDKNGQALIFSEEQLEYLEQEAQIIEIINKNK</sequence>
<feature type="compositionally biased region" description="Polar residues" evidence="2">
    <location>
        <begin position="119"/>
        <end position="134"/>
    </location>
</feature>
<keyword evidence="1" id="KW-0175">Coiled coil</keyword>
<dbReference type="InParanoid" id="Q236U9"/>
<name>Q236U9_TETTS</name>
<dbReference type="HOGENOM" id="CLU_229391_0_0_1"/>
<feature type="region of interest" description="Disordered" evidence="2">
    <location>
        <begin position="115"/>
        <end position="134"/>
    </location>
</feature>
<dbReference type="AlphaFoldDB" id="Q236U9"/>
<evidence type="ECO:0000256" key="1">
    <source>
        <dbReference type="SAM" id="Coils"/>
    </source>
</evidence>
<keyword evidence="4" id="KW-1185">Reference proteome</keyword>
<protein>
    <submittedName>
        <fullName evidence="3">Uncharacterized protein</fullName>
    </submittedName>
</protein>
<organism evidence="3 4">
    <name type="scientific">Tetrahymena thermophila (strain SB210)</name>
    <dbReference type="NCBI Taxonomy" id="312017"/>
    <lineage>
        <taxon>Eukaryota</taxon>
        <taxon>Sar</taxon>
        <taxon>Alveolata</taxon>
        <taxon>Ciliophora</taxon>
        <taxon>Intramacronucleata</taxon>
        <taxon>Oligohymenophorea</taxon>
        <taxon>Hymenostomatida</taxon>
        <taxon>Tetrahymenina</taxon>
        <taxon>Tetrahymenidae</taxon>
        <taxon>Tetrahymena</taxon>
    </lineage>
</organism>
<feature type="coiled-coil region" evidence="1">
    <location>
        <begin position="613"/>
        <end position="689"/>
    </location>
</feature>
<dbReference type="GeneID" id="7824290"/>
<evidence type="ECO:0000313" key="3">
    <source>
        <dbReference type="EMBL" id="EAR92401.2"/>
    </source>
</evidence>
<gene>
    <name evidence="3" type="ORF">TTHERM_00084990</name>
</gene>